<keyword evidence="2" id="KW-1185">Reference proteome</keyword>
<comment type="caution">
    <text evidence="1">The sequence shown here is derived from an EMBL/GenBank/DDBJ whole genome shotgun (WGS) entry which is preliminary data.</text>
</comment>
<dbReference type="EMBL" id="JANPWB010000009">
    <property type="protein sequence ID" value="KAJ1154416.1"/>
    <property type="molecule type" value="Genomic_DNA"/>
</dbReference>
<dbReference type="AlphaFoldDB" id="A0AAV7RNM8"/>
<proteinExistence type="predicted"/>
<organism evidence="1 2">
    <name type="scientific">Pleurodeles waltl</name>
    <name type="common">Iberian ribbed newt</name>
    <dbReference type="NCBI Taxonomy" id="8319"/>
    <lineage>
        <taxon>Eukaryota</taxon>
        <taxon>Metazoa</taxon>
        <taxon>Chordata</taxon>
        <taxon>Craniata</taxon>
        <taxon>Vertebrata</taxon>
        <taxon>Euteleostomi</taxon>
        <taxon>Amphibia</taxon>
        <taxon>Batrachia</taxon>
        <taxon>Caudata</taxon>
        <taxon>Salamandroidea</taxon>
        <taxon>Salamandridae</taxon>
        <taxon>Pleurodelinae</taxon>
        <taxon>Pleurodeles</taxon>
    </lineage>
</organism>
<evidence type="ECO:0000313" key="2">
    <source>
        <dbReference type="Proteomes" id="UP001066276"/>
    </source>
</evidence>
<reference evidence="1" key="1">
    <citation type="journal article" date="2022" name="bioRxiv">
        <title>Sequencing and chromosome-scale assembly of the giantPleurodeles waltlgenome.</title>
        <authorList>
            <person name="Brown T."/>
            <person name="Elewa A."/>
            <person name="Iarovenko S."/>
            <person name="Subramanian E."/>
            <person name="Araus A.J."/>
            <person name="Petzold A."/>
            <person name="Susuki M."/>
            <person name="Suzuki K.-i.T."/>
            <person name="Hayashi T."/>
            <person name="Toyoda A."/>
            <person name="Oliveira C."/>
            <person name="Osipova E."/>
            <person name="Leigh N.D."/>
            <person name="Simon A."/>
            <person name="Yun M.H."/>
        </authorList>
    </citation>
    <scope>NUCLEOTIDE SEQUENCE</scope>
    <source>
        <strain evidence="1">20211129_DDA</strain>
        <tissue evidence="1">Liver</tissue>
    </source>
</reference>
<gene>
    <name evidence="1" type="ORF">NDU88_007168</name>
</gene>
<evidence type="ECO:0000313" key="1">
    <source>
        <dbReference type="EMBL" id="KAJ1154416.1"/>
    </source>
</evidence>
<dbReference type="Proteomes" id="UP001066276">
    <property type="component" value="Chromosome 5"/>
</dbReference>
<protein>
    <submittedName>
        <fullName evidence="1">Uncharacterized protein</fullName>
    </submittedName>
</protein>
<name>A0AAV7RNM8_PLEWA</name>
<sequence length="68" mass="7182">MEPGPVAWWGHIAPLPVITRSSEGPGGGGSRLPVSRSFIHRLGPAAGENACPRRELRVLTGVRSQEAV</sequence>
<accession>A0AAV7RNM8</accession>